<dbReference type="RefSeq" id="XP_066701220.1">
    <property type="nucleotide sequence ID" value="XM_066841358.1"/>
</dbReference>
<dbReference type="EMBL" id="JAQQWE010000004">
    <property type="protein sequence ID" value="KAK7955914.1"/>
    <property type="molecule type" value="Genomic_DNA"/>
</dbReference>
<evidence type="ECO:0000259" key="1">
    <source>
        <dbReference type="Pfam" id="PF06985"/>
    </source>
</evidence>
<gene>
    <name evidence="2" type="ORF">PG986_005136</name>
</gene>
<proteinExistence type="predicted"/>
<dbReference type="PANTHER" id="PTHR33112:SF1">
    <property type="entry name" value="HETEROKARYON INCOMPATIBILITY DOMAIN-CONTAINING PROTEIN"/>
    <property type="match status" value="1"/>
</dbReference>
<reference evidence="2 3" key="1">
    <citation type="submission" date="2023-01" db="EMBL/GenBank/DDBJ databases">
        <title>Analysis of 21 Apiospora genomes using comparative genomics revels a genus with tremendous synthesis potential of carbohydrate active enzymes and secondary metabolites.</title>
        <authorList>
            <person name="Sorensen T."/>
        </authorList>
    </citation>
    <scope>NUCLEOTIDE SEQUENCE [LARGE SCALE GENOMIC DNA]</scope>
    <source>
        <strain evidence="2 3">CBS 24483</strain>
    </source>
</reference>
<protein>
    <submittedName>
        <fullName evidence="2">HET-domain-containing protein</fullName>
    </submittedName>
</protein>
<dbReference type="GeneID" id="92074420"/>
<feature type="domain" description="Heterokaryon incompatibility" evidence="1">
    <location>
        <begin position="193"/>
        <end position="263"/>
    </location>
</feature>
<dbReference type="PANTHER" id="PTHR33112">
    <property type="entry name" value="DOMAIN PROTEIN, PUTATIVE-RELATED"/>
    <property type="match status" value="1"/>
</dbReference>
<name>A0ABR1QGN9_9PEZI</name>
<comment type="caution">
    <text evidence="2">The sequence shown here is derived from an EMBL/GenBank/DDBJ whole genome shotgun (WGS) entry which is preliminary data.</text>
</comment>
<dbReference type="InterPro" id="IPR010730">
    <property type="entry name" value="HET"/>
</dbReference>
<dbReference type="Pfam" id="PF06985">
    <property type="entry name" value="HET"/>
    <property type="match status" value="1"/>
</dbReference>
<evidence type="ECO:0000313" key="3">
    <source>
        <dbReference type="Proteomes" id="UP001391051"/>
    </source>
</evidence>
<evidence type="ECO:0000313" key="2">
    <source>
        <dbReference type="EMBL" id="KAK7955914.1"/>
    </source>
</evidence>
<accession>A0ABR1QGN9</accession>
<keyword evidence="3" id="KW-1185">Reference proteome</keyword>
<organism evidence="2 3">
    <name type="scientific">Apiospora aurea</name>
    <dbReference type="NCBI Taxonomy" id="335848"/>
    <lineage>
        <taxon>Eukaryota</taxon>
        <taxon>Fungi</taxon>
        <taxon>Dikarya</taxon>
        <taxon>Ascomycota</taxon>
        <taxon>Pezizomycotina</taxon>
        <taxon>Sordariomycetes</taxon>
        <taxon>Xylariomycetidae</taxon>
        <taxon>Amphisphaeriales</taxon>
        <taxon>Apiosporaceae</taxon>
        <taxon>Apiospora</taxon>
    </lineage>
</organism>
<dbReference type="Proteomes" id="UP001391051">
    <property type="component" value="Unassembled WGS sequence"/>
</dbReference>
<sequence>MRSVSSDLQDDEARELGVRVSALSHIDTYWPCETLEALFAPDNPSTECAMCRMFRSMRCSGSPSRRYHLLKTQQATPSLRTTDSKAIDFLSIQPTKTGDSLTPRNLGYLPSHLRPDNWLDIQSLESDAFYGRSIDPLAVDYSLLCGWLRQCHKSCQLGSFVKARDRFRKFHFYLLDCLKREVFKVPAKRQQRYVALSDVWGNVNLASRHRVDALPFQTPSRCADVIGNTITVTLQLEYRILWVDCLCVSPLPFIRHEQIANMDVV</sequence>